<feature type="domain" description="Succinylglutamate desuccinylase/Aspartoacylase catalytic" evidence="6">
    <location>
        <begin position="45"/>
        <end position="223"/>
    </location>
</feature>
<dbReference type="GO" id="GO:0016811">
    <property type="term" value="F:hydrolase activity, acting on carbon-nitrogen (but not peptide) bonds, in linear amides"/>
    <property type="evidence" value="ECO:0007669"/>
    <property type="project" value="InterPro"/>
</dbReference>
<dbReference type="Pfam" id="PF13375">
    <property type="entry name" value="RnfC_N"/>
    <property type="match status" value="1"/>
</dbReference>
<dbReference type="GO" id="GO:0046872">
    <property type="term" value="F:metal ion binding"/>
    <property type="evidence" value="ECO:0007669"/>
    <property type="project" value="UniProtKB-KW"/>
</dbReference>
<dbReference type="PANTHER" id="PTHR37326">
    <property type="entry name" value="BLL3975 PROTEIN"/>
    <property type="match status" value="1"/>
</dbReference>
<sequence length="321" mass="35035">MKEMVINGIRIRPGQTLNIEIAIARLPTHTLIDLPVFIRSSSNTGPTVLISGGVHGDEINGIVTVKRMLEEAIFEPKRGTLIFIPLVNVYGFLSNSRTFPDGRDLNRSFPGSSKGSLASQIAYILTHEIIPQIDFGIDFHTGGRMLSNFPQVRVDFKDKKGLELAEVFGANFTVNSPHIDRSFRKEAYKHKKHILVFEGGESMRLDEQVIQEGIMGTGRLLSYLGMIDGTYPPVRSLKIQDSSWVRAKISGIFNASVSAGDEVKKGQVLAKISDPYGQVKVPVKSPSSGHVIGINNQPVVNAGDALVHVGRTQFGVSGPGY</sequence>
<evidence type="ECO:0000256" key="3">
    <source>
        <dbReference type="ARBA" id="ARBA00022801"/>
    </source>
</evidence>
<protein>
    <submittedName>
        <fullName evidence="7">Uncharacterized protein</fullName>
    </submittedName>
</protein>
<gene>
    <name evidence="7" type="ORF">SAMN05192553_109103</name>
</gene>
<dbReference type="InterPro" id="IPR043795">
    <property type="entry name" value="N-alpha-Ac-DABA-like"/>
</dbReference>
<dbReference type="RefSeq" id="WP_092178119.1">
    <property type="nucleotide sequence ID" value="NZ_FNZH01000009.1"/>
</dbReference>
<evidence type="ECO:0000313" key="8">
    <source>
        <dbReference type="Proteomes" id="UP000199403"/>
    </source>
</evidence>
<dbReference type="GO" id="GO:0016788">
    <property type="term" value="F:hydrolase activity, acting on ester bonds"/>
    <property type="evidence" value="ECO:0007669"/>
    <property type="project" value="InterPro"/>
</dbReference>
<dbReference type="EMBL" id="FNZH01000009">
    <property type="protein sequence ID" value="SEJ71763.1"/>
    <property type="molecule type" value="Genomic_DNA"/>
</dbReference>
<evidence type="ECO:0000256" key="1">
    <source>
        <dbReference type="ARBA" id="ARBA00001947"/>
    </source>
</evidence>
<dbReference type="InterPro" id="IPR055438">
    <property type="entry name" value="AstE_AspA_cat"/>
</dbReference>
<comment type="cofactor">
    <cofactor evidence="1">
        <name>Zn(2+)</name>
        <dbReference type="ChEBI" id="CHEBI:29105"/>
    </cofactor>
</comment>
<evidence type="ECO:0000256" key="2">
    <source>
        <dbReference type="ARBA" id="ARBA00022723"/>
    </source>
</evidence>
<accession>A0A1H7B1W3</accession>
<dbReference type="Pfam" id="PF24827">
    <property type="entry name" value="AstE_AspA_cat"/>
    <property type="match status" value="1"/>
</dbReference>
<keyword evidence="4" id="KW-0862">Zinc</keyword>
<dbReference type="InterPro" id="IPR053138">
    <property type="entry name" value="N-alpha-Ac-DABA_deacetylase"/>
</dbReference>
<reference evidence="8" key="1">
    <citation type="submission" date="2016-10" db="EMBL/GenBank/DDBJ databases">
        <authorList>
            <person name="Varghese N."/>
            <person name="Submissions S."/>
        </authorList>
    </citation>
    <scope>NUCLEOTIDE SEQUENCE [LARGE SCALE GENOMIC DNA]</scope>
    <source>
        <strain evidence="8">IBRC-M 10761</strain>
    </source>
</reference>
<name>A0A1H7B1W3_9BACT</name>
<dbReference type="InterPro" id="IPR026902">
    <property type="entry name" value="RnfC_N"/>
</dbReference>
<organism evidence="7 8">
    <name type="scientific">Cyclobacterium xiamenense</name>
    <dbReference type="NCBI Taxonomy" id="1297121"/>
    <lineage>
        <taxon>Bacteria</taxon>
        <taxon>Pseudomonadati</taxon>
        <taxon>Bacteroidota</taxon>
        <taxon>Cytophagia</taxon>
        <taxon>Cytophagales</taxon>
        <taxon>Cyclobacteriaceae</taxon>
        <taxon>Cyclobacterium</taxon>
    </lineage>
</organism>
<evidence type="ECO:0000256" key="4">
    <source>
        <dbReference type="ARBA" id="ARBA00022833"/>
    </source>
</evidence>
<dbReference type="Proteomes" id="UP000199403">
    <property type="component" value="Unassembled WGS sequence"/>
</dbReference>
<dbReference type="PANTHER" id="PTHR37326:SF2">
    <property type="entry name" value="SUCCINYLGLUTAMATE DESUCCINYLASE_ASPARTOACYLASE FAMILY PROTEIN"/>
    <property type="match status" value="1"/>
</dbReference>
<dbReference type="PIRSF" id="PIRSF039012">
    <property type="entry name" value="ASP"/>
    <property type="match status" value="1"/>
</dbReference>
<dbReference type="Gene3D" id="3.40.630.10">
    <property type="entry name" value="Zn peptidases"/>
    <property type="match status" value="1"/>
</dbReference>
<keyword evidence="3" id="KW-0378">Hydrolase</keyword>
<keyword evidence="2" id="KW-0479">Metal-binding</keyword>
<evidence type="ECO:0000259" key="6">
    <source>
        <dbReference type="Pfam" id="PF24827"/>
    </source>
</evidence>
<dbReference type="AlphaFoldDB" id="A0A1H7B1W3"/>
<dbReference type="CDD" id="cd06251">
    <property type="entry name" value="M14_ASTE_ASPA-like"/>
    <property type="match status" value="1"/>
</dbReference>
<dbReference type="STRING" id="1416801.SAMN05192553_109103"/>
<evidence type="ECO:0000313" key="7">
    <source>
        <dbReference type="EMBL" id="SEJ71763.1"/>
    </source>
</evidence>
<dbReference type="OrthoDB" id="9782876at2"/>
<proteinExistence type="predicted"/>
<evidence type="ECO:0000259" key="5">
    <source>
        <dbReference type="Pfam" id="PF13375"/>
    </source>
</evidence>
<keyword evidence="8" id="KW-1185">Reference proteome</keyword>
<dbReference type="SUPFAM" id="SSF53187">
    <property type="entry name" value="Zn-dependent exopeptidases"/>
    <property type="match status" value="1"/>
</dbReference>
<feature type="domain" description="RnfC Barrel sandwich hybrid" evidence="5">
    <location>
        <begin position="254"/>
        <end position="303"/>
    </location>
</feature>